<organism evidence="3 4">
    <name type="scientific">Scytonema hofmannii PCC 7110</name>
    <dbReference type="NCBI Taxonomy" id="128403"/>
    <lineage>
        <taxon>Bacteria</taxon>
        <taxon>Bacillati</taxon>
        <taxon>Cyanobacteriota</taxon>
        <taxon>Cyanophyceae</taxon>
        <taxon>Nostocales</taxon>
        <taxon>Scytonemataceae</taxon>
        <taxon>Scytonema</taxon>
    </lineage>
</organism>
<evidence type="ECO:0000313" key="4">
    <source>
        <dbReference type="Proteomes" id="UP000076925"/>
    </source>
</evidence>
<dbReference type="EMBL" id="ANNX02000031">
    <property type="protein sequence ID" value="KYC39891.1"/>
    <property type="molecule type" value="Genomic_DNA"/>
</dbReference>
<proteinExistence type="predicted"/>
<dbReference type="AlphaFoldDB" id="A0A139X599"/>
<dbReference type="Gene3D" id="1.10.287.700">
    <property type="entry name" value="Helix hairpin bin"/>
    <property type="match status" value="1"/>
</dbReference>
<comment type="caution">
    <text evidence="3">The sequence shown here is derived from an EMBL/GenBank/DDBJ whole genome shotgun (WGS) entry which is preliminary data.</text>
</comment>
<dbReference type="OrthoDB" id="513842at2"/>
<name>A0A139X599_9CYAN</name>
<dbReference type="PROSITE" id="PS51257">
    <property type="entry name" value="PROKAR_LIPOPROTEIN"/>
    <property type="match status" value="1"/>
</dbReference>
<gene>
    <name evidence="3" type="ORF">WA1_28390</name>
</gene>
<sequence>MRKVIAVLKNLRPMKVLTAFVASVIMFLTQACNSADATTPRQIVGEQSARPNSNVYVPKGENQLSPYEGGMNNYSDVDPRTKSANVKAKSEFLKENAERNITDKSSNIGEVGRRIVGKTSENAKDFGDTAREGAQRATDKAQSTSSDFIKGTQRGIENIKENTSNAASEAGRNAQGKAEEAGNAVRDAVN</sequence>
<evidence type="ECO:0000313" key="3">
    <source>
        <dbReference type="EMBL" id="KYC39891.1"/>
    </source>
</evidence>
<evidence type="ECO:0000256" key="2">
    <source>
        <dbReference type="SAM" id="SignalP"/>
    </source>
</evidence>
<protein>
    <submittedName>
        <fullName evidence="3">Uncharacterized protein</fullName>
    </submittedName>
</protein>
<dbReference type="RefSeq" id="WP_017749874.1">
    <property type="nucleotide sequence ID" value="NZ_KQ976354.1"/>
</dbReference>
<evidence type="ECO:0000256" key="1">
    <source>
        <dbReference type="SAM" id="MobiDB-lite"/>
    </source>
</evidence>
<feature type="chain" id="PRO_5007300556" evidence="2">
    <location>
        <begin position="38"/>
        <end position="190"/>
    </location>
</feature>
<accession>A0A139X599</accession>
<feature type="region of interest" description="Disordered" evidence="1">
    <location>
        <begin position="119"/>
        <end position="190"/>
    </location>
</feature>
<dbReference type="Proteomes" id="UP000076925">
    <property type="component" value="Unassembled WGS sequence"/>
</dbReference>
<keyword evidence="2" id="KW-0732">Signal</keyword>
<feature type="compositionally biased region" description="Basic and acidic residues" evidence="1">
    <location>
        <begin position="121"/>
        <end position="139"/>
    </location>
</feature>
<reference evidence="3 4" key="1">
    <citation type="journal article" date="2013" name="Genome Biol. Evol.">
        <title>Genomes of Stigonematalean cyanobacteria (subsection V) and the evolution of oxygenic photosynthesis from prokaryotes to plastids.</title>
        <authorList>
            <person name="Dagan T."/>
            <person name="Roettger M."/>
            <person name="Stucken K."/>
            <person name="Landan G."/>
            <person name="Koch R."/>
            <person name="Major P."/>
            <person name="Gould S.B."/>
            <person name="Goremykin V.V."/>
            <person name="Rippka R."/>
            <person name="Tandeau de Marsac N."/>
            <person name="Gugger M."/>
            <person name="Lockhart P.J."/>
            <person name="Allen J.F."/>
            <person name="Brune I."/>
            <person name="Maus I."/>
            <person name="Puhler A."/>
            <person name="Martin W.F."/>
        </authorList>
    </citation>
    <scope>NUCLEOTIDE SEQUENCE [LARGE SCALE GENOMIC DNA]</scope>
    <source>
        <strain evidence="3 4">PCC 7110</strain>
    </source>
</reference>
<keyword evidence="4" id="KW-1185">Reference proteome</keyword>
<feature type="region of interest" description="Disordered" evidence="1">
    <location>
        <begin position="46"/>
        <end position="68"/>
    </location>
</feature>
<feature type="signal peptide" evidence="2">
    <location>
        <begin position="1"/>
        <end position="37"/>
    </location>
</feature>